<dbReference type="OrthoDB" id="14546at2157"/>
<dbReference type="Gene3D" id="1.20.1440.150">
    <property type="match status" value="1"/>
</dbReference>
<dbReference type="InterPro" id="IPR041169">
    <property type="entry name" value="Alpha_helical"/>
</dbReference>
<dbReference type="InterPro" id="IPR012340">
    <property type="entry name" value="NA-bd_OB-fold"/>
</dbReference>
<evidence type="ECO:0000313" key="3">
    <source>
        <dbReference type="Proteomes" id="UP000008136"/>
    </source>
</evidence>
<name>F2KPZ3_ARCVS</name>
<evidence type="ECO:0000259" key="1">
    <source>
        <dbReference type="Pfam" id="PF18489"/>
    </source>
</evidence>
<proteinExistence type="predicted"/>
<keyword evidence="3" id="KW-1185">Reference proteome</keyword>
<dbReference type="KEGG" id="ave:Arcve_0468"/>
<dbReference type="eggNOG" id="arCOG04359">
    <property type="taxonomic scope" value="Archaea"/>
</dbReference>
<evidence type="ECO:0000313" key="2">
    <source>
        <dbReference type="EMBL" id="AEA46500.1"/>
    </source>
</evidence>
<protein>
    <submittedName>
        <fullName evidence="2">RNA-binding protein-like protein containing a C-terminal EMAP domain protein</fullName>
    </submittedName>
</protein>
<dbReference type="Proteomes" id="UP000008136">
    <property type="component" value="Chromosome"/>
</dbReference>
<sequence>MDTSQDFRIRMAEKAIAELEKLMQNVKVQRRKEFLKELKTMQSYVQVVKYSYMPPEQLAQLSEFSNLVKKAWEIRNAIKNAEKDFNYVQANYWLEYVESLPVLMTRGEISRAYEAIRYFSGEITNRVEIGGLWLCTFDCNFRLDVVTNSEAFKPGRYAVVAYLPPRRFGDVVSEGMFVDADLGKKGELSIDEIRGLDAGEVEAIILNILS</sequence>
<dbReference type="Gene3D" id="2.40.50.140">
    <property type="entry name" value="Nucleic acid-binding proteins"/>
    <property type="match status" value="1"/>
</dbReference>
<gene>
    <name evidence="2" type="ordered locus">Arcve_0468</name>
</gene>
<dbReference type="Pfam" id="PF18489">
    <property type="entry name" value="Alpha_Helical"/>
    <property type="match status" value="1"/>
</dbReference>
<dbReference type="AlphaFoldDB" id="F2KPZ3"/>
<organism evidence="2 3">
    <name type="scientific">Archaeoglobus veneficus (strain DSM 11195 / SNP6)</name>
    <dbReference type="NCBI Taxonomy" id="693661"/>
    <lineage>
        <taxon>Archaea</taxon>
        <taxon>Methanobacteriati</taxon>
        <taxon>Methanobacteriota</taxon>
        <taxon>Archaeoglobi</taxon>
        <taxon>Archaeoglobales</taxon>
        <taxon>Archaeoglobaceae</taxon>
        <taxon>Archaeoglobus</taxon>
    </lineage>
</organism>
<dbReference type="HOGENOM" id="CLU_1286303_0_0_2"/>
<feature type="domain" description="Alpha helical" evidence="1">
    <location>
        <begin position="2"/>
        <end position="82"/>
    </location>
</feature>
<dbReference type="GeneID" id="10393563"/>
<accession>F2KPZ3</accession>
<dbReference type="EMBL" id="CP002588">
    <property type="protein sequence ID" value="AEA46500.1"/>
    <property type="molecule type" value="Genomic_DNA"/>
</dbReference>
<reference evidence="2 3" key="1">
    <citation type="submission" date="2011-03" db="EMBL/GenBank/DDBJ databases">
        <title>The complete genome of Archaeoglobus veneficus SNP6.</title>
        <authorList>
            <consortium name="US DOE Joint Genome Institute (JGI-PGF)"/>
            <person name="Lucas S."/>
            <person name="Copeland A."/>
            <person name="Lapidus A."/>
            <person name="Bruce D."/>
            <person name="Goodwin L."/>
            <person name="Pitluck S."/>
            <person name="Kyrpides N."/>
            <person name="Mavromatis K."/>
            <person name="Pagani I."/>
            <person name="Ivanova N."/>
            <person name="Mikhailova N."/>
            <person name="Lu M."/>
            <person name="Detter J.C."/>
            <person name="Tapia R."/>
            <person name="Han C."/>
            <person name="Land M."/>
            <person name="Hauser L."/>
            <person name="Markowitz V."/>
            <person name="Cheng J.-F."/>
            <person name="Hugenholtz P."/>
            <person name="Woyke T."/>
            <person name="Wu D."/>
            <person name="Spring S."/>
            <person name="Brambilla E."/>
            <person name="Klenk H.-P."/>
            <person name="Eisen J.A."/>
        </authorList>
    </citation>
    <scope>NUCLEOTIDE SEQUENCE [LARGE SCALE GENOMIC DNA]</scope>
    <source>
        <strain>SNP6</strain>
    </source>
</reference>
<dbReference type="RefSeq" id="WP_013683174.1">
    <property type="nucleotide sequence ID" value="NC_015320.1"/>
</dbReference>